<organism evidence="3 4">
    <name type="scientific">Plasmodium ovale curtisi</name>
    <dbReference type="NCBI Taxonomy" id="864141"/>
    <lineage>
        <taxon>Eukaryota</taxon>
        <taxon>Sar</taxon>
        <taxon>Alveolata</taxon>
        <taxon>Apicomplexa</taxon>
        <taxon>Aconoidasida</taxon>
        <taxon>Haemosporida</taxon>
        <taxon>Plasmodiidae</taxon>
        <taxon>Plasmodium</taxon>
        <taxon>Plasmodium (Plasmodium)</taxon>
    </lineage>
</organism>
<reference evidence="3" key="1">
    <citation type="submission" date="2016-05" db="EMBL/GenBank/DDBJ databases">
        <authorList>
            <person name="Lavstsen T."/>
            <person name="Jespersen J.S."/>
        </authorList>
    </citation>
    <scope>NUCLEOTIDE SEQUENCE [LARGE SCALE GENOMIC DNA]</scope>
</reference>
<evidence type="ECO:0000313" key="2">
    <source>
        <dbReference type="EMBL" id="SBS94708.1"/>
    </source>
</evidence>
<evidence type="ECO:0000313" key="4">
    <source>
        <dbReference type="Proteomes" id="UP000078546"/>
    </source>
</evidence>
<feature type="transmembrane region" description="Helical" evidence="1">
    <location>
        <begin position="275"/>
        <end position="294"/>
    </location>
</feature>
<proteinExistence type="predicted"/>
<dbReference type="Proteomes" id="UP000078546">
    <property type="component" value="Unassembled WGS sequence"/>
</dbReference>
<dbReference type="EMBL" id="FLQU01001861">
    <property type="protein sequence ID" value="SBS94708.1"/>
    <property type="molecule type" value="Genomic_DNA"/>
</dbReference>
<keyword evidence="1" id="KW-0472">Membrane</keyword>
<protein>
    <submittedName>
        <fullName evidence="3">PIR Superfamily Protein</fullName>
    </submittedName>
</protein>
<dbReference type="InterPro" id="IPR008780">
    <property type="entry name" value="Plasmodium_Vir"/>
</dbReference>
<dbReference type="Pfam" id="PF05795">
    <property type="entry name" value="Plasmodium_Vir"/>
    <property type="match status" value="1"/>
</dbReference>
<name>A0A1A8X828_PLAOA</name>
<keyword evidence="1" id="KW-0812">Transmembrane</keyword>
<gene>
    <name evidence="3" type="ORF">POVCU1_066690</name>
    <name evidence="2" type="ORF">POVCU2_0090040</name>
</gene>
<dbReference type="AlphaFoldDB" id="A0A1A8X828"/>
<evidence type="ECO:0000256" key="1">
    <source>
        <dbReference type="SAM" id="Phobius"/>
    </source>
</evidence>
<evidence type="ECO:0000313" key="5">
    <source>
        <dbReference type="Proteomes" id="UP000078560"/>
    </source>
</evidence>
<accession>A0A1A8X828</accession>
<keyword evidence="1" id="KW-1133">Transmembrane helix</keyword>
<reference evidence="4 5" key="2">
    <citation type="submission" date="2016-05" db="EMBL/GenBank/DDBJ databases">
        <authorList>
            <person name="Naeem Raeece"/>
        </authorList>
    </citation>
    <scope>NUCLEOTIDE SEQUENCE [LARGE SCALE GENOMIC DNA]</scope>
</reference>
<sequence length="348" mass="41126">MSEAKSTYTLDKFAEQDDEFKNATLYKVCNKILNSCSIGHDEIYEGDNCSLEQYEGIINPLLKIFIIKLVNNLKRIGNKDKMILLQVDNTKNQVCTYFKYWFLDYILYRDFKDNDIEILFQKLGEKKDHFVQSDCEFHPMKLNEIKIIKKIYDYYAFYHTYVGKNEKINEKISNSPYCANLKSGILYSRYYHTTCTQSPHNDKSLCKEFNNYIKNHIDFEENTLSSIQCVGEKSSLIQDEELEYRFSADIQLPEDEDSEVRIQNNEDPGLTGNSMSTVLSVSFVGTFFFLFLLYKFTPFSSFLRPQIQRMKRLWKNENQETKELLINNYETEDSDSENKEYNIAYHSN</sequence>
<dbReference type="EMBL" id="FLQV01002475">
    <property type="protein sequence ID" value="SBT01407.1"/>
    <property type="molecule type" value="Genomic_DNA"/>
</dbReference>
<dbReference type="Proteomes" id="UP000078560">
    <property type="component" value="Unassembled WGS sequence"/>
</dbReference>
<evidence type="ECO:0000313" key="3">
    <source>
        <dbReference type="EMBL" id="SBT01407.1"/>
    </source>
</evidence>